<feature type="active site" evidence="8">
    <location>
        <position position="204"/>
    </location>
</feature>
<dbReference type="EMBL" id="CAJHIO010000082">
    <property type="protein sequence ID" value="CAD6494384.1"/>
    <property type="molecule type" value="Genomic_DNA"/>
</dbReference>
<name>A0A811TAN6_9EURY</name>
<keyword evidence="7 8" id="KW-0315">Glutamine amidotransferase</keyword>
<gene>
    <name evidence="8 9" type="primary">purQ</name>
    <name evidence="9" type="ORF">CHKLHMKO_00717</name>
</gene>
<dbReference type="GO" id="GO:0005737">
    <property type="term" value="C:cytoplasm"/>
    <property type="evidence" value="ECO:0007669"/>
    <property type="project" value="UniProtKB-SubCell"/>
</dbReference>
<comment type="caution">
    <text evidence="9">The sequence shown here is derived from an EMBL/GenBank/DDBJ whole genome shotgun (WGS) entry which is preliminary data.</text>
</comment>
<sequence>MKFAIIQFGGSNCDYDVHYVLNNVVGVQADLIWYKEKLANYDGVIIPGGFSYGDYLRAGAIAARTPIMQEVKQMAAQGKLVLGICNGFQVLTESKLLEGALMLNRYPKFVCTQTQLRIENNNTPFTSKFKEGELIKIPIAHIQGNYYADESTLTRLEYNLQAALRYVDQKGKTTDTANPNGSKENIAGILNQNKNVLGLMPHPERASEQILGSSDGIKIFQSMVEYVQAQAE</sequence>
<dbReference type="GO" id="GO:0006189">
    <property type="term" value="P:'de novo' IMP biosynthetic process"/>
    <property type="evidence" value="ECO:0007669"/>
    <property type="project" value="UniProtKB-UniRule"/>
</dbReference>
<dbReference type="InterPro" id="IPR029062">
    <property type="entry name" value="Class_I_gatase-like"/>
</dbReference>
<evidence type="ECO:0000256" key="3">
    <source>
        <dbReference type="ARBA" id="ARBA00022741"/>
    </source>
</evidence>
<dbReference type="Proteomes" id="UP000610373">
    <property type="component" value="Unassembled WGS sequence"/>
</dbReference>
<accession>A0A811TAN6</accession>
<evidence type="ECO:0000256" key="2">
    <source>
        <dbReference type="ARBA" id="ARBA00022598"/>
    </source>
</evidence>
<keyword evidence="5 8" id="KW-0378">Hydrolase</keyword>
<dbReference type="Pfam" id="PF13507">
    <property type="entry name" value="GATase_5"/>
    <property type="match status" value="1"/>
</dbReference>
<dbReference type="SMART" id="SM01211">
    <property type="entry name" value="GATase_5"/>
    <property type="match status" value="1"/>
</dbReference>
<protein>
    <recommendedName>
        <fullName evidence="8">Phosphoribosylformylglycinamidine synthase subunit PurQ</fullName>
        <shortName evidence="8">FGAM synthase</shortName>
        <ecNumber evidence="8">6.3.5.3</ecNumber>
    </recommendedName>
    <alternativeName>
        <fullName evidence="8">Formylglycinamide ribonucleotide amidotransferase subunit I</fullName>
        <shortName evidence="8">FGAR amidotransferase I</shortName>
        <shortName evidence="8">FGAR-AT I</shortName>
    </alternativeName>
    <alternativeName>
        <fullName evidence="8">Glutaminase PurQ</fullName>
        <ecNumber evidence="8">3.5.1.2</ecNumber>
    </alternativeName>
    <alternativeName>
        <fullName evidence="8">Phosphoribosylformylglycinamidine synthase subunit I</fullName>
    </alternativeName>
</protein>
<dbReference type="CDD" id="cd01740">
    <property type="entry name" value="GATase1_FGAR_AT"/>
    <property type="match status" value="1"/>
</dbReference>
<dbReference type="UniPathway" id="UPA00074">
    <property type="reaction ID" value="UER00128"/>
</dbReference>
<keyword evidence="2 8" id="KW-0436">Ligase</keyword>
<keyword evidence="1 8" id="KW-0963">Cytoplasm</keyword>
<reference evidence="9" key="1">
    <citation type="submission" date="2020-10" db="EMBL/GenBank/DDBJ databases">
        <authorList>
            <person name="Hahn C.J."/>
            <person name="Laso-Perez R."/>
            <person name="Vulcano F."/>
            <person name="Vaziourakis K.-M."/>
            <person name="Stokke R."/>
            <person name="Steen I.H."/>
            <person name="Teske A."/>
            <person name="Boetius A."/>
            <person name="Liebeke M."/>
            <person name="Amann R."/>
            <person name="Knittel K."/>
        </authorList>
    </citation>
    <scope>NUCLEOTIDE SEQUENCE</scope>
    <source>
        <strain evidence="9">Gfbio:e3339647-f889-4370-9287-4fb5cb688e4c:AG392O15_GoMArc1</strain>
    </source>
</reference>
<dbReference type="EC" id="6.3.5.3" evidence="8"/>
<evidence type="ECO:0000256" key="5">
    <source>
        <dbReference type="ARBA" id="ARBA00022801"/>
    </source>
</evidence>
<feature type="active site" description="Nucleophile" evidence="8">
    <location>
        <position position="85"/>
    </location>
</feature>
<comment type="subunit">
    <text evidence="8">Part of the FGAM synthase complex composed of 1 PurL, 1 PurQ and 2 PurS subunits.</text>
</comment>
<dbReference type="PANTHER" id="PTHR47552:SF1">
    <property type="entry name" value="PHOSPHORIBOSYLFORMYLGLYCINAMIDINE SYNTHASE SUBUNIT PURQ"/>
    <property type="match status" value="1"/>
</dbReference>
<keyword evidence="4 8" id="KW-0658">Purine biosynthesis</keyword>
<dbReference type="NCBIfam" id="TIGR01737">
    <property type="entry name" value="FGAM_synth_I"/>
    <property type="match status" value="1"/>
</dbReference>
<dbReference type="PROSITE" id="PS51273">
    <property type="entry name" value="GATASE_TYPE_1"/>
    <property type="match status" value="1"/>
</dbReference>
<dbReference type="InterPro" id="IPR010075">
    <property type="entry name" value="PRibForGlyAmidine_synth_PurQ"/>
</dbReference>
<comment type="catalytic activity">
    <reaction evidence="8">
        <text>N(2)-formyl-N(1)-(5-phospho-beta-D-ribosyl)glycinamide + L-glutamine + ATP + H2O = 2-formamido-N(1)-(5-O-phospho-beta-D-ribosyl)acetamidine + L-glutamate + ADP + phosphate + H(+)</text>
        <dbReference type="Rhea" id="RHEA:17129"/>
        <dbReference type="ChEBI" id="CHEBI:15377"/>
        <dbReference type="ChEBI" id="CHEBI:15378"/>
        <dbReference type="ChEBI" id="CHEBI:29985"/>
        <dbReference type="ChEBI" id="CHEBI:30616"/>
        <dbReference type="ChEBI" id="CHEBI:43474"/>
        <dbReference type="ChEBI" id="CHEBI:58359"/>
        <dbReference type="ChEBI" id="CHEBI:147286"/>
        <dbReference type="ChEBI" id="CHEBI:147287"/>
        <dbReference type="ChEBI" id="CHEBI:456216"/>
        <dbReference type="EC" id="6.3.5.3"/>
    </reaction>
</comment>
<comment type="subcellular location">
    <subcellularLocation>
        <location evidence="8">Cytoplasm</location>
    </subcellularLocation>
</comment>
<evidence type="ECO:0000256" key="4">
    <source>
        <dbReference type="ARBA" id="ARBA00022755"/>
    </source>
</evidence>
<organism evidence="9 10">
    <name type="scientific">Candidatus Argoarchaeum ethanivorans</name>
    <dbReference type="NCBI Taxonomy" id="2608793"/>
    <lineage>
        <taxon>Archaea</taxon>
        <taxon>Methanobacteriati</taxon>
        <taxon>Methanobacteriota</taxon>
        <taxon>Stenosarchaea group</taxon>
        <taxon>Methanomicrobia</taxon>
        <taxon>Methanosarcinales</taxon>
        <taxon>Methanosarcinales incertae sedis</taxon>
        <taxon>GOM Arc I cluster</taxon>
        <taxon>Candidatus Argoarchaeum</taxon>
    </lineage>
</organism>
<keyword evidence="3 8" id="KW-0547">Nucleotide-binding</keyword>
<evidence type="ECO:0000256" key="7">
    <source>
        <dbReference type="ARBA" id="ARBA00022962"/>
    </source>
</evidence>
<evidence type="ECO:0000313" key="9">
    <source>
        <dbReference type="EMBL" id="CAD6494384.1"/>
    </source>
</evidence>
<dbReference type="GO" id="GO:0004359">
    <property type="term" value="F:glutaminase activity"/>
    <property type="evidence" value="ECO:0007669"/>
    <property type="project" value="UniProtKB-EC"/>
</dbReference>
<dbReference type="PANTHER" id="PTHR47552">
    <property type="entry name" value="PHOSPHORIBOSYLFORMYLGLYCINAMIDINE SYNTHASE SUBUNIT PURQ"/>
    <property type="match status" value="1"/>
</dbReference>
<dbReference type="AlphaFoldDB" id="A0A811TAN6"/>
<dbReference type="PIRSF" id="PIRSF001586">
    <property type="entry name" value="FGAM_synth_I"/>
    <property type="match status" value="1"/>
</dbReference>
<keyword evidence="6 8" id="KW-0067">ATP-binding</keyword>
<evidence type="ECO:0000256" key="8">
    <source>
        <dbReference type="HAMAP-Rule" id="MF_00421"/>
    </source>
</evidence>
<evidence type="ECO:0000313" key="10">
    <source>
        <dbReference type="Proteomes" id="UP000610373"/>
    </source>
</evidence>
<dbReference type="Gene3D" id="3.40.50.880">
    <property type="match status" value="1"/>
</dbReference>
<dbReference type="EC" id="3.5.1.2" evidence="8"/>
<proteinExistence type="inferred from homology"/>
<dbReference type="GO" id="GO:0005524">
    <property type="term" value="F:ATP binding"/>
    <property type="evidence" value="ECO:0007669"/>
    <property type="project" value="UniProtKB-KW"/>
</dbReference>
<comment type="pathway">
    <text evidence="8">Purine metabolism; IMP biosynthesis via de novo pathway; 5-amino-1-(5-phospho-D-ribosyl)imidazole from N(2)-formyl-N(1)-(5-phospho-D-ribosyl)glycinamide: step 1/2.</text>
</comment>
<dbReference type="GO" id="GO:0004642">
    <property type="term" value="F:phosphoribosylformylglycinamidine synthase activity"/>
    <property type="evidence" value="ECO:0007669"/>
    <property type="project" value="UniProtKB-UniRule"/>
</dbReference>
<dbReference type="HAMAP" id="MF_00421">
    <property type="entry name" value="PurQ"/>
    <property type="match status" value="1"/>
</dbReference>
<feature type="active site" evidence="8">
    <location>
        <position position="202"/>
    </location>
</feature>
<dbReference type="NCBIfam" id="NF002957">
    <property type="entry name" value="PRK03619.1"/>
    <property type="match status" value="1"/>
</dbReference>
<evidence type="ECO:0000256" key="6">
    <source>
        <dbReference type="ARBA" id="ARBA00022840"/>
    </source>
</evidence>
<comment type="function">
    <text evidence="8">Part of the phosphoribosylformylglycinamidine synthase complex involved in the purines biosynthetic pathway. Catalyzes the ATP-dependent conversion of formylglycinamide ribonucleotide (FGAR) and glutamine to yield formylglycinamidine ribonucleotide (FGAM) and glutamate. The FGAM synthase complex is composed of three subunits. PurQ produces an ammonia molecule by converting glutamine to glutamate. PurL transfers the ammonia molecule to FGAR to form FGAM in an ATP-dependent manner. PurS interacts with PurQ and PurL and is thought to assist in the transfer of the ammonia molecule from PurQ to PurL.</text>
</comment>
<comment type="catalytic activity">
    <reaction evidence="8">
        <text>L-glutamine + H2O = L-glutamate + NH4(+)</text>
        <dbReference type="Rhea" id="RHEA:15889"/>
        <dbReference type="ChEBI" id="CHEBI:15377"/>
        <dbReference type="ChEBI" id="CHEBI:28938"/>
        <dbReference type="ChEBI" id="CHEBI:29985"/>
        <dbReference type="ChEBI" id="CHEBI:58359"/>
        <dbReference type="EC" id="3.5.1.2"/>
    </reaction>
</comment>
<evidence type="ECO:0000256" key="1">
    <source>
        <dbReference type="ARBA" id="ARBA00022490"/>
    </source>
</evidence>
<dbReference type="SUPFAM" id="SSF52317">
    <property type="entry name" value="Class I glutamine amidotransferase-like"/>
    <property type="match status" value="1"/>
</dbReference>